<sequence length="216" mass="23791">MIEKAGAYTMEDSPYIQSILTKLRDKNTDTVAFRRNLVALGRYMAYELTKTFDVEHPTIATPLEETTGTKVKMSDVTVIVVLRAAIPFMEGVIKVFEDAKAGVVSASRGAPPKFDIEMNYVRIPPLDNDILIILDPMIATGSTLVRVLDECNKYGEPARRIIMGIIAAPEGIRKIKEKYGNVEIYVAAVDRELNGDGYILPGLGDAGDRAFKTGFD</sequence>
<proteinExistence type="inferred from homology"/>
<dbReference type="EMBL" id="DQ118403">
    <property type="protein sequence ID" value="AAZ32480.1"/>
    <property type="molecule type" value="Genomic_DNA"/>
</dbReference>
<reference evidence="12" key="1">
    <citation type="submission" date="2005-07" db="EMBL/GenBank/DDBJ databases">
        <title>A hyperthermophilic lifestyle for uncultured Archaea of the DHVE2 lineage: evidence from environmental genomics.</title>
        <authorList>
            <person name="Moussard H."/>
            <person name="Hennecke G."/>
            <person name="Moreira D."/>
            <person name="Jouffe V."/>
            <person name="Lopez-Garcia P."/>
            <person name="Jeanthon C."/>
        </authorList>
    </citation>
    <scope>NUCLEOTIDE SEQUENCE</scope>
</reference>
<comment type="similarity">
    <text evidence="3">Belongs to the UPRTase family.</text>
</comment>
<evidence type="ECO:0000256" key="6">
    <source>
        <dbReference type="ARBA" id="ARBA00022676"/>
    </source>
</evidence>
<evidence type="ECO:0000256" key="7">
    <source>
        <dbReference type="ARBA" id="ARBA00022679"/>
    </source>
</evidence>
<evidence type="ECO:0000313" key="12">
    <source>
        <dbReference type="EMBL" id="AAZ32480.1"/>
    </source>
</evidence>
<organism evidence="12">
    <name type="scientific">uncultured euryarchaeote Alv-FOS1</name>
    <dbReference type="NCBI Taxonomy" id="337892"/>
    <lineage>
        <taxon>Archaea</taxon>
        <taxon>Methanobacteriati</taxon>
        <taxon>Methanobacteriota</taxon>
        <taxon>environmental samples</taxon>
    </lineage>
</organism>
<dbReference type="Gene3D" id="3.40.50.2020">
    <property type="match status" value="1"/>
</dbReference>
<comment type="pathway">
    <text evidence="2">Pyrimidine metabolism; UMP biosynthesis via salvage pathway; UMP from uracil: step 1/1.</text>
</comment>
<dbReference type="GO" id="GO:0044206">
    <property type="term" value="P:UMP salvage"/>
    <property type="evidence" value="ECO:0007669"/>
    <property type="project" value="UniProtKB-UniPathway"/>
</dbReference>
<comment type="cofactor">
    <cofactor evidence="1">
        <name>Mg(2+)</name>
        <dbReference type="ChEBI" id="CHEBI:18420"/>
    </cofactor>
</comment>
<keyword evidence="9" id="KW-0342">GTP-binding</keyword>
<keyword evidence="5" id="KW-0021">Allosteric enzyme</keyword>
<dbReference type="EC" id="2.4.2.9" evidence="4 10"/>
<evidence type="ECO:0000256" key="10">
    <source>
        <dbReference type="NCBIfam" id="TIGR01091"/>
    </source>
</evidence>
<dbReference type="AlphaFoldDB" id="Q3SAA7"/>
<evidence type="ECO:0000259" key="11">
    <source>
        <dbReference type="Pfam" id="PF14681"/>
    </source>
</evidence>
<evidence type="ECO:0000256" key="9">
    <source>
        <dbReference type="ARBA" id="ARBA00023134"/>
    </source>
</evidence>
<evidence type="ECO:0000256" key="3">
    <source>
        <dbReference type="ARBA" id="ARBA00009516"/>
    </source>
</evidence>
<dbReference type="InterPro" id="IPR000836">
    <property type="entry name" value="PRTase_dom"/>
</dbReference>
<name>Q3SAA7_9EURY</name>
<feature type="domain" description="Phosphoribosyltransferase" evidence="11">
    <location>
        <begin position="12"/>
        <end position="213"/>
    </location>
</feature>
<dbReference type="NCBIfam" id="TIGR01091">
    <property type="entry name" value="upp"/>
    <property type="match status" value="1"/>
</dbReference>
<dbReference type="SUPFAM" id="SSF53271">
    <property type="entry name" value="PRTase-like"/>
    <property type="match status" value="1"/>
</dbReference>
<dbReference type="GO" id="GO:0006223">
    <property type="term" value="P:uracil salvage"/>
    <property type="evidence" value="ECO:0007669"/>
    <property type="project" value="InterPro"/>
</dbReference>
<dbReference type="InterPro" id="IPR005765">
    <property type="entry name" value="UPRT"/>
</dbReference>
<dbReference type="NCBIfam" id="NF001097">
    <property type="entry name" value="PRK00129.1"/>
    <property type="match status" value="1"/>
</dbReference>
<keyword evidence="6 12" id="KW-0328">Glycosyltransferase</keyword>
<dbReference type="Pfam" id="PF14681">
    <property type="entry name" value="UPRTase"/>
    <property type="match status" value="1"/>
</dbReference>
<evidence type="ECO:0000256" key="5">
    <source>
        <dbReference type="ARBA" id="ARBA00022533"/>
    </source>
</evidence>
<evidence type="ECO:0000256" key="2">
    <source>
        <dbReference type="ARBA" id="ARBA00005180"/>
    </source>
</evidence>
<evidence type="ECO:0000256" key="1">
    <source>
        <dbReference type="ARBA" id="ARBA00001946"/>
    </source>
</evidence>
<dbReference type="GO" id="GO:0004845">
    <property type="term" value="F:uracil phosphoribosyltransferase activity"/>
    <property type="evidence" value="ECO:0007669"/>
    <property type="project" value="UniProtKB-UniRule"/>
</dbReference>
<keyword evidence="7 12" id="KW-0808">Transferase</keyword>
<dbReference type="UniPathway" id="UPA00574">
    <property type="reaction ID" value="UER00636"/>
</dbReference>
<protein>
    <recommendedName>
        <fullName evidence="4 10">Uracil phosphoribosyltransferase</fullName>
        <ecNumber evidence="4 10">2.4.2.9</ecNumber>
    </recommendedName>
</protein>
<keyword evidence="8" id="KW-0547">Nucleotide-binding</keyword>
<dbReference type="GO" id="GO:0005525">
    <property type="term" value="F:GTP binding"/>
    <property type="evidence" value="ECO:0007669"/>
    <property type="project" value="UniProtKB-KW"/>
</dbReference>
<accession>Q3SAA7</accession>
<evidence type="ECO:0000256" key="8">
    <source>
        <dbReference type="ARBA" id="ARBA00022741"/>
    </source>
</evidence>
<evidence type="ECO:0000256" key="4">
    <source>
        <dbReference type="ARBA" id="ARBA00011894"/>
    </source>
</evidence>
<dbReference type="CDD" id="cd06223">
    <property type="entry name" value="PRTases_typeI"/>
    <property type="match status" value="1"/>
</dbReference>
<dbReference type="InterPro" id="IPR029057">
    <property type="entry name" value="PRTase-like"/>
</dbReference>